<proteinExistence type="inferred from homology"/>
<keyword evidence="4" id="KW-0274">FAD</keyword>
<feature type="chain" id="PRO_5015858083" evidence="6">
    <location>
        <begin position="20"/>
        <end position="500"/>
    </location>
</feature>
<evidence type="ECO:0000256" key="2">
    <source>
        <dbReference type="ARBA" id="ARBA00022630"/>
    </source>
</evidence>
<name>A0A2V1D904_9PLEO</name>
<dbReference type="InterPro" id="IPR006094">
    <property type="entry name" value="Oxid_FAD_bind_N"/>
</dbReference>
<reference evidence="8 9" key="1">
    <citation type="journal article" date="2018" name="Sci. Rep.">
        <title>Comparative genomics provides insights into the lifestyle and reveals functional heterogeneity of dark septate endophytic fungi.</title>
        <authorList>
            <person name="Knapp D.G."/>
            <person name="Nemeth J.B."/>
            <person name="Barry K."/>
            <person name="Hainaut M."/>
            <person name="Henrissat B."/>
            <person name="Johnson J."/>
            <person name="Kuo A."/>
            <person name="Lim J.H.P."/>
            <person name="Lipzen A."/>
            <person name="Nolan M."/>
            <person name="Ohm R.A."/>
            <person name="Tamas L."/>
            <person name="Grigoriev I.V."/>
            <person name="Spatafora J.W."/>
            <person name="Nagy L.G."/>
            <person name="Kovacs G.M."/>
        </authorList>
    </citation>
    <scope>NUCLEOTIDE SEQUENCE [LARGE SCALE GENOMIC DNA]</scope>
    <source>
        <strain evidence="8 9">DSE2036</strain>
    </source>
</reference>
<evidence type="ECO:0000256" key="3">
    <source>
        <dbReference type="ARBA" id="ARBA00022729"/>
    </source>
</evidence>
<organism evidence="8 9">
    <name type="scientific">Periconia macrospinosa</name>
    <dbReference type="NCBI Taxonomy" id="97972"/>
    <lineage>
        <taxon>Eukaryota</taxon>
        <taxon>Fungi</taxon>
        <taxon>Dikarya</taxon>
        <taxon>Ascomycota</taxon>
        <taxon>Pezizomycotina</taxon>
        <taxon>Dothideomycetes</taxon>
        <taxon>Pleosporomycetidae</taxon>
        <taxon>Pleosporales</taxon>
        <taxon>Massarineae</taxon>
        <taxon>Periconiaceae</taxon>
        <taxon>Periconia</taxon>
    </lineage>
</organism>
<dbReference type="EMBL" id="KZ805555">
    <property type="protein sequence ID" value="PVH94013.1"/>
    <property type="molecule type" value="Genomic_DNA"/>
</dbReference>
<dbReference type="OrthoDB" id="415825at2759"/>
<feature type="signal peptide" evidence="6">
    <location>
        <begin position="1"/>
        <end position="19"/>
    </location>
</feature>
<feature type="domain" description="FAD-binding PCMH-type" evidence="7">
    <location>
        <begin position="60"/>
        <end position="231"/>
    </location>
</feature>
<dbReference type="InterPro" id="IPR036318">
    <property type="entry name" value="FAD-bd_PCMH-like_sf"/>
</dbReference>
<dbReference type="InterPro" id="IPR050416">
    <property type="entry name" value="FAD-linked_Oxidoreductase"/>
</dbReference>
<dbReference type="InterPro" id="IPR016169">
    <property type="entry name" value="FAD-bd_PCMH_sub2"/>
</dbReference>
<protein>
    <submittedName>
        <fullName evidence="8">FAD binding domain protein</fullName>
    </submittedName>
</protein>
<keyword evidence="3 6" id="KW-0732">Signal</keyword>
<dbReference type="AlphaFoldDB" id="A0A2V1D904"/>
<dbReference type="GO" id="GO:0016491">
    <property type="term" value="F:oxidoreductase activity"/>
    <property type="evidence" value="ECO:0007669"/>
    <property type="project" value="UniProtKB-KW"/>
</dbReference>
<dbReference type="Pfam" id="PF01565">
    <property type="entry name" value="FAD_binding_4"/>
    <property type="match status" value="1"/>
</dbReference>
<evidence type="ECO:0000256" key="4">
    <source>
        <dbReference type="ARBA" id="ARBA00022827"/>
    </source>
</evidence>
<dbReference type="InterPro" id="IPR012951">
    <property type="entry name" value="BBE"/>
</dbReference>
<gene>
    <name evidence="8" type="ORF">DM02DRAFT_603159</name>
</gene>
<evidence type="ECO:0000256" key="6">
    <source>
        <dbReference type="SAM" id="SignalP"/>
    </source>
</evidence>
<dbReference type="Gene3D" id="3.30.465.10">
    <property type="match status" value="1"/>
</dbReference>
<evidence type="ECO:0000313" key="9">
    <source>
        <dbReference type="Proteomes" id="UP000244855"/>
    </source>
</evidence>
<dbReference type="PROSITE" id="PS51387">
    <property type="entry name" value="FAD_PCMH"/>
    <property type="match status" value="1"/>
</dbReference>
<dbReference type="InterPro" id="IPR016166">
    <property type="entry name" value="FAD-bd_PCMH"/>
</dbReference>
<dbReference type="PANTHER" id="PTHR42973">
    <property type="entry name" value="BINDING OXIDOREDUCTASE, PUTATIVE (AFU_ORTHOLOGUE AFUA_1G17690)-RELATED"/>
    <property type="match status" value="1"/>
</dbReference>
<dbReference type="Gene3D" id="3.40.462.20">
    <property type="match status" value="1"/>
</dbReference>
<accession>A0A2V1D904</accession>
<dbReference type="Proteomes" id="UP000244855">
    <property type="component" value="Unassembled WGS sequence"/>
</dbReference>
<comment type="similarity">
    <text evidence="1">Belongs to the oxygen-dependent FAD-linked oxidoreductase family.</text>
</comment>
<evidence type="ECO:0000259" key="7">
    <source>
        <dbReference type="PROSITE" id="PS51387"/>
    </source>
</evidence>
<dbReference type="SUPFAM" id="SSF56176">
    <property type="entry name" value="FAD-binding/transporter-associated domain-like"/>
    <property type="match status" value="1"/>
</dbReference>
<evidence type="ECO:0000313" key="8">
    <source>
        <dbReference type="EMBL" id="PVH94013.1"/>
    </source>
</evidence>
<keyword evidence="2" id="KW-0285">Flavoprotein</keyword>
<dbReference type="GO" id="GO:0071949">
    <property type="term" value="F:FAD binding"/>
    <property type="evidence" value="ECO:0007669"/>
    <property type="project" value="InterPro"/>
</dbReference>
<dbReference type="STRING" id="97972.A0A2V1D904"/>
<keyword evidence="9" id="KW-1185">Reference proteome</keyword>
<evidence type="ECO:0000256" key="5">
    <source>
        <dbReference type="ARBA" id="ARBA00023002"/>
    </source>
</evidence>
<keyword evidence="5" id="KW-0560">Oxidoreductase</keyword>
<dbReference type="Pfam" id="PF08031">
    <property type="entry name" value="BBE"/>
    <property type="match status" value="1"/>
</dbReference>
<sequence length="500" mass="53795">MMVCKSSLLVVAAVLRASAAQNTSAFDLNALYGPGLSPGAEIIYSSDSAYAAAITPRWNLYDVPTYYGAIKPATEADVQHIVKVSVQHNISFLATGRGHGSTSTLGTLKNGIDIDLGNFRSVSVDNGMLTAGGAVNFSQLFEPVNNAGKMLPLGNSRCVGLVGATMGGTVGVLQGVLGLGVDYLESVRLVTATGDLIEASKTKNADLFWGIRGAGHNFGIITSATFRLHDLVNDGKLTSMDLMYPGSANKTIYEALQGYDNNIPNALTLNVIAAYNATSGEGYMVVNVVWFGPEADFAKEIQPFLAAGPIANNTKTVQWTNWWTVANFGGYSSPTAPDCVDGQFFNAYALDIKKTDPAAMTKVYGDIVAFARANPGFSGFFGINRYPETVTLQVPNCETAYGYRDTKALVTIQSSYHPNATLNDAANKLFRNARSEIQATSGFDHLAVYVNFGHGDEGPAVWYSPEKLENLMRLKRKWDPQERFSFYQPVPLHYPGPAGY</sequence>
<evidence type="ECO:0000256" key="1">
    <source>
        <dbReference type="ARBA" id="ARBA00005466"/>
    </source>
</evidence>
<dbReference type="PANTHER" id="PTHR42973:SF32">
    <property type="entry name" value="FAD-LINKED OXIDOREDUCTASE AFOF"/>
    <property type="match status" value="1"/>
</dbReference>